<organism evidence="3 4">
    <name type="scientific">Aphanomyces astaci</name>
    <name type="common">Crayfish plague agent</name>
    <dbReference type="NCBI Taxonomy" id="112090"/>
    <lineage>
        <taxon>Eukaryota</taxon>
        <taxon>Sar</taxon>
        <taxon>Stramenopiles</taxon>
        <taxon>Oomycota</taxon>
        <taxon>Saprolegniomycetes</taxon>
        <taxon>Saprolegniales</taxon>
        <taxon>Verrucalvaceae</taxon>
        <taxon>Aphanomyces</taxon>
    </lineage>
</organism>
<dbReference type="InterPro" id="IPR006600">
    <property type="entry name" value="HTH_CenpB_DNA-bd_dom"/>
</dbReference>
<dbReference type="Gene3D" id="1.10.10.60">
    <property type="entry name" value="Homeodomain-like"/>
    <property type="match status" value="1"/>
</dbReference>
<dbReference type="AlphaFoldDB" id="A0A6A4YYB1"/>
<comment type="caution">
    <text evidence="3">The sequence shown here is derived from an EMBL/GenBank/DDBJ whole genome shotgun (WGS) entry which is preliminary data.</text>
</comment>
<dbReference type="EMBL" id="VJMI01021095">
    <property type="protein sequence ID" value="KAF0702571.1"/>
    <property type="molecule type" value="Genomic_DNA"/>
</dbReference>
<dbReference type="Proteomes" id="UP000469452">
    <property type="component" value="Unassembled WGS sequence"/>
</dbReference>
<evidence type="ECO:0000313" key="3">
    <source>
        <dbReference type="EMBL" id="KAF0702571.1"/>
    </source>
</evidence>
<reference evidence="3 4" key="1">
    <citation type="submission" date="2019-06" db="EMBL/GenBank/DDBJ databases">
        <title>Genomics analysis of Aphanomyces spp. identifies a new class of oomycete effector associated with host adaptation.</title>
        <authorList>
            <person name="Gaulin E."/>
        </authorList>
    </citation>
    <scope>NUCLEOTIDE SEQUENCE [LARGE SCALE GENOMIC DNA]</scope>
    <source>
        <strain evidence="3 4">E</strain>
    </source>
</reference>
<keyword evidence="1" id="KW-0238">DNA-binding</keyword>
<dbReference type="Pfam" id="PF03221">
    <property type="entry name" value="HTH_Tnp_Tc5"/>
    <property type="match status" value="1"/>
</dbReference>
<accession>A0A6A4YYB1</accession>
<dbReference type="PROSITE" id="PS51253">
    <property type="entry name" value="HTH_CENPB"/>
    <property type="match status" value="1"/>
</dbReference>
<protein>
    <recommendedName>
        <fullName evidence="2">HTH CENPB-type domain-containing protein</fullName>
    </recommendedName>
</protein>
<evidence type="ECO:0000259" key="2">
    <source>
        <dbReference type="PROSITE" id="PS51253"/>
    </source>
</evidence>
<dbReference type="SUPFAM" id="SSF46689">
    <property type="entry name" value="Homeodomain-like"/>
    <property type="match status" value="1"/>
</dbReference>
<evidence type="ECO:0000256" key="1">
    <source>
        <dbReference type="ARBA" id="ARBA00023125"/>
    </source>
</evidence>
<gene>
    <name evidence="3" type="ORF">AaE_015845</name>
</gene>
<feature type="domain" description="HTH CENPB-type" evidence="2">
    <location>
        <begin position="3"/>
        <end position="76"/>
    </location>
</feature>
<proteinExistence type="predicted"/>
<name>A0A6A4YYB1_APHAT</name>
<sequence>MHTTSWDGNDTYVKAEEHLLRWVLDMHKDGVPVTHAMLRIMALEAAIDLGLDDHELLAGWHWADSFKRRHGFSLRCRACVGEDTPHDGLDALGSFSERVRLSCESTASTVSTMLTRRESTTRTYRLHDSSDSDYPLFLVIKTGKSKVKVVIQENPTERQGFGKTLKIRGAPAGTARLPELW</sequence>
<dbReference type="GO" id="GO:0003677">
    <property type="term" value="F:DNA binding"/>
    <property type="evidence" value="ECO:0007669"/>
    <property type="project" value="UniProtKB-KW"/>
</dbReference>
<dbReference type="InterPro" id="IPR009057">
    <property type="entry name" value="Homeodomain-like_sf"/>
</dbReference>
<dbReference type="SMART" id="SM00674">
    <property type="entry name" value="CENPB"/>
    <property type="match status" value="1"/>
</dbReference>
<evidence type="ECO:0000313" key="4">
    <source>
        <dbReference type="Proteomes" id="UP000469452"/>
    </source>
</evidence>